<sequence>MSPLLGVYRPLIKKRSGRLPISKGFTLLSVSHEGKGNATPWVSWVRVVAAQLAF</sequence>
<keyword evidence="2" id="KW-1185">Reference proteome</keyword>
<organism evidence="1 2">
    <name type="scientific">Trichoderma lentiforme</name>
    <dbReference type="NCBI Taxonomy" id="1567552"/>
    <lineage>
        <taxon>Eukaryota</taxon>
        <taxon>Fungi</taxon>
        <taxon>Dikarya</taxon>
        <taxon>Ascomycota</taxon>
        <taxon>Pezizomycotina</taxon>
        <taxon>Sordariomycetes</taxon>
        <taxon>Hypocreomycetidae</taxon>
        <taxon>Hypocreales</taxon>
        <taxon>Hypocreaceae</taxon>
        <taxon>Trichoderma</taxon>
    </lineage>
</organism>
<name>A0A9P4XN87_9HYPO</name>
<dbReference type="EMBL" id="QLNT01000001">
    <property type="protein sequence ID" value="KAF3077286.1"/>
    <property type="molecule type" value="Genomic_DNA"/>
</dbReference>
<reference evidence="1 2" key="1">
    <citation type="submission" date="2018-06" db="EMBL/GenBank/DDBJ databases">
        <title>Genome analysis of cellulolytic fungus Trichoderma lentiforme CFAM-422.</title>
        <authorList>
            <person name="Steindorff A.S."/>
            <person name="Formighieri E.F."/>
            <person name="Midorikawa G.E.O."/>
            <person name="Tamietti M.S."/>
            <person name="Ramos E.Z."/>
            <person name="Silva A.S."/>
            <person name="Bon E.P.S."/>
            <person name="Mendes T.D."/>
            <person name="Damaso M.C.T."/>
            <person name="Favaro L.C.L."/>
        </authorList>
    </citation>
    <scope>NUCLEOTIDE SEQUENCE [LARGE SCALE GENOMIC DNA]</scope>
    <source>
        <strain evidence="1 2">CFAM-422</strain>
    </source>
</reference>
<accession>A0A9P4XN87</accession>
<dbReference type="AlphaFoldDB" id="A0A9P4XN87"/>
<protein>
    <submittedName>
        <fullName evidence="1">Uncharacterized protein</fullName>
    </submittedName>
</protein>
<comment type="caution">
    <text evidence="1">The sequence shown here is derived from an EMBL/GenBank/DDBJ whole genome shotgun (WGS) entry which is preliminary data.</text>
</comment>
<evidence type="ECO:0000313" key="1">
    <source>
        <dbReference type="EMBL" id="KAF3077286.1"/>
    </source>
</evidence>
<gene>
    <name evidence="1" type="ORF">CFAM422_000206</name>
</gene>
<proteinExistence type="predicted"/>
<dbReference type="Proteomes" id="UP000801864">
    <property type="component" value="Unassembled WGS sequence"/>
</dbReference>
<evidence type="ECO:0000313" key="2">
    <source>
        <dbReference type="Proteomes" id="UP000801864"/>
    </source>
</evidence>